<organism evidence="1 2">
    <name type="scientific">Pleuronectes platessa</name>
    <name type="common">European plaice</name>
    <dbReference type="NCBI Taxonomy" id="8262"/>
    <lineage>
        <taxon>Eukaryota</taxon>
        <taxon>Metazoa</taxon>
        <taxon>Chordata</taxon>
        <taxon>Craniata</taxon>
        <taxon>Vertebrata</taxon>
        <taxon>Euteleostomi</taxon>
        <taxon>Actinopterygii</taxon>
        <taxon>Neopterygii</taxon>
        <taxon>Teleostei</taxon>
        <taxon>Neoteleostei</taxon>
        <taxon>Acanthomorphata</taxon>
        <taxon>Carangaria</taxon>
        <taxon>Pleuronectiformes</taxon>
        <taxon>Pleuronectoidei</taxon>
        <taxon>Pleuronectidae</taxon>
        <taxon>Pleuronectes</taxon>
    </lineage>
</organism>
<dbReference type="EMBL" id="CADEAL010003824">
    <property type="protein sequence ID" value="CAB1445924.1"/>
    <property type="molecule type" value="Genomic_DNA"/>
</dbReference>
<gene>
    <name evidence="1" type="ORF">PLEPLA_LOCUS33668</name>
</gene>
<comment type="caution">
    <text evidence="1">The sequence shown here is derived from an EMBL/GenBank/DDBJ whole genome shotgun (WGS) entry which is preliminary data.</text>
</comment>
<evidence type="ECO:0000313" key="2">
    <source>
        <dbReference type="Proteomes" id="UP001153269"/>
    </source>
</evidence>
<sequence length="666" mass="76054">MSQLYTEPSGREAVGQLIATVLLQTDRQTDRDRQTQLFDTLVHNSESEKVCWVMAALRVFLPLAICLLLGHQTFAKNDAPCQKSNRNNGFNTFVKRHIRAGLPNTLDQNEWERYIKNNGGCDRPTQSFLHPADLDRVKAVCTKAGGKTFKENLCISNQPFTFVTVRSQQGTCGIRNIQSEKVCWVMAALRVFLALTICLLLGHQTFAQNDAPCQKSKWNNEFNTFEERHISAGLPNTRDRNDWERELDRVKAVCTDAGGKTYMRNLCISNQPFTFFTVRIKEGTCSIRSISRENKHLILACRKAVRQLIATVLLQTDRQTEELCQTQLFDTLVHKSESEKVCWVMAALRGFLPFAISLLLGHQTFAINDAPCQPSQWNNSFNTFVKHHIRAGWPSVDNLTGWENYIRNNGSCDRPTQSFLQPDELDRVKAVCTKAGGKIYEKNMCISNQNFTFVTVRIESGTCVIRNVCWVMAALRVFLPLTICILLGHQTFATNDVPCQKSQWNNAFNTFVKRHIRAGLPNTLDQNEWENYIRNNNDCDRPTQSFLRHEELDRVNAMCTKEGGKIYEKNMCMSNQNFTFVTIHVTTPEGRPGLDIDTEEKDTVRPGSFSCMPSHSLSTGFLRGLKATDNDFQELAIEESQCQVHIWDYRGYWGERILLVVIRMIK</sequence>
<accession>A0A9N7V5C5</accession>
<dbReference type="AlphaFoldDB" id="A0A9N7V5C5"/>
<proteinExistence type="predicted"/>
<name>A0A9N7V5C5_PLEPL</name>
<evidence type="ECO:0000313" key="1">
    <source>
        <dbReference type="EMBL" id="CAB1445924.1"/>
    </source>
</evidence>
<reference evidence="1" key="1">
    <citation type="submission" date="2020-03" db="EMBL/GenBank/DDBJ databases">
        <authorList>
            <person name="Weist P."/>
        </authorList>
    </citation>
    <scope>NUCLEOTIDE SEQUENCE</scope>
</reference>
<protein>
    <submittedName>
        <fullName evidence="1">Uncharacterized protein</fullName>
    </submittedName>
</protein>
<dbReference type="Proteomes" id="UP001153269">
    <property type="component" value="Unassembled WGS sequence"/>
</dbReference>
<dbReference type="Gene3D" id="3.10.130.10">
    <property type="entry name" value="Ribonuclease A-like domain"/>
    <property type="match status" value="4"/>
</dbReference>
<dbReference type="InterPro" id="IPR036816">
    <property type="entry name" value="RNaseA-like_dom_sf"/>
</dbReference>
<keyword evidence="2" id="KW-1185">Reference proteome</keyword>